<accession>A0A2P2PBD6</accession>
<name>A0A2P2PBD6_RHIMU</name>
<organism evidence="1">
    <name type="scientific">Rhizophora mucronata</name>
    <name type="common">Asiatic mangrove</name>
    <dbReference type="NCBI Taxonomy" id="61149"/>
    <lineage>
        <taxon>Eukaryota</taxon>
        <taxon>Viridiplantae</taxon>
        <taxon>Streptophyta</taxon>
        <taxon>Embryophyta</taxon>
        <taxon>Tracheophyta</taxon>
        <taxon>Spermatophyta</taxon>
        <taxon>Magnoliopsida</taxon>
        <taxon>eudicotyledons</taxon>
        <taxon>Gunneridae</taxon>
        <taxon>Pentapetalae</taxon>
        <taxon>rosids</taxon>
        <taxon>fabids</taxon>
        <taxon>Malpighiales</taxon>
        <taxon>Rhizophoraceae</taxon>
        <taxon>Rhizophora</taxon>
    </lineage>
</organism>
<evidence type="ECO:0000313" key="1">
    <source>
        <dbReference type="EMBL" id="MBX51931.1"/>
    </source>
</evidence>
<reference evidence="1" key="1">
    <citation type="submission" date="2018-02" db="EMBL/GenBank/DDBJ databases">
        <title>Rhizophora mucronata_Transcriptome.</title>
        <authorList>
            <person name="Meera S.P."/>
            <person name="Sreeshan A."/>
            <person name="Augustine A."/>
        </authorList>
    </citation>
    <scope>NUCLEOTIDE SEQUENCE</scope>
    <source>
        <tissue evidence="1">Leaf</tissue>
    </source>
</reference>
<dbReference type="AlphaFoldDB" id="A0A2P2PBD6"/>
<protein>
    <submittedName>
        <fullName evidence="1">Uncharacterized protein</fullName>
    </submittedName>
</protein>
<sequence>MLLFLLFFFFFEVIVPIWSCSFLGPTLSLEEYFYSPSLSCIK</sequence>
<dbReference type="EMBL" id="GGEC01071447">
    <property type="protein sequence ID" value="MBX51931.1"/>
    <property type="molecule type" value="Transcribed_RNA"/>
</dbReference>
<proteinExistence type="predicted"/>